<dbReference type="PANTHER" id="PTHR30532:SF25">
    <property type="entry name" value="IRON(III) DICITRATE-BINDING PERIPLASMIC PROTEIN"/>
    <property type="match status" value="1"/>
</dbReference>
<dbReference type="GO" id="GO:1901678">
    <property type="term" value="P:iron coordination entity transport"/>
    <property type="evidence" value="ECO:0007669"/>
    <property type="project" value="UniProtKB-ARBA"/>
</dbReference>
<evidence type="ECO:0000313" key="9">
    <source>
        <dbReference type="EMBL" id="ACZ42915.1"/>
    </source>
</evidence>
<evidence type="ECO:0000313" key="10">
    <source>
        <dbReference type="Proteomes" id="UP000000323"/>
    </source>
</evidence>
<organism evidence="9 10">
    <name type="scientific">Thermobaculum terrenum (strain ATCC BAA-798 / CCMEE 7001 / YNP1)</name>
    <dbReference type="NCBI Taxonomy" id="525904"/>
    <lineage>
        <taxon>Bacteria</taxon>
        <taxon>Bacillati</taxon>
        <taxon>Chloroflexota</taxon>
        <taxon>Chloroflexia</taxon>
        <taxon>Candidatus Thermobaculales</taxon>
        <taxon>Candidatus Thermobaculaceae</taxon>
        <taxon>Thermobaculum</taxon>
    </lineage>
</organism>
<dbReference type="eggNOG" id="COG0614">
    <property type="taxonomic scope" value="Bacteria"/>
</dbReference>
<feature type="chain" id="PRO_5003021275" evidence="7">
    <location>
        <begin position="28"/>
        <end position="662"/>
    </location>
</feature>
<dbReference type="Proteomes" id="UP000000323">
    <property type="component" value="Chromosome 2"/>
</dbReference>
<evidence type="ECO:0000256" key="2">
    <source>
        <dbReference type="ARBA" id="ARBA00008814"/>
    </source>
</evidence>
<feature type="compositionally biased region" description="Low complexity" evidence="6">
    <location>
        <begin position="30"/>
        <end position="61"/>
    </location>
</feature>
<comment type="subcellular location">
    <subcellularLocation>
        <location evidence="1">Cell envelope</location>
    </subcellularLocation>
</comment>
<feature type="coiled-coil region" evidence="5">
    <location>
        <begin position="489"/>
        <end position="516"/>
    </location>
</feature>
<keyword evidence="3" id="KW-0813">Transport</keyword>
<feature type="region of interest" description="Disordered" evidence="6">
    <location>
        <begin position="28"/>
        <end position="61"/>
    </location>
</feature>
<name>D1CGP4_THET1</name>
<dbReference type="HOGENOM" id="CLU_414429_0_0_0"/>
<dbReference type="PROSITE" id="PS51257">
    <property type="entry name" value="PROKAR_LIPOPROTEIN"/>
    <property type="match status" value="1"/>
</dbReference>
<dbReference type="Pfam" id="PF01497">
    <property type="entry name" value="Peripla_BP_2"/>
    <property type="match status" value="2"/>
</dbReference>
<feature type="signal peptide" evidence="7">
    <location>
        <begin position="1"/>
        <end position="27"/>
    </location>
</feature>
<feature type="domain" description="Fe/B12 periplasmic-binding" evidence="8">
    <location>
        <begin position="79"/>
        <end position="338"/>
    </location>
</feature>
<dbReference type="InterPro" id="IPR002491">
    <property type="entry name" value="ABC_transptr_periplasmic_BD"/>
</dbReference>
<dbReference type="RefSeq" id="WP_012875946.1">
    <property type="nucleotide sequence ID" value="NC_013526.1"/>
</dbReference>
<evidence type="ECO:0000256" key="1">
    <source>
        <dbReference type="ARBA" id="ARBA00004196"/>
    </source>
</evidence>
<dbReference type="PANTHER" id="PTHR30532">
    <property type="entry name" value="IRON III DICITRATE-BINDING PERIPLASMIC PROTEIN"/>
    <property type="match status" value="1"/>
</dbReference>
<dbReference type="KEGG" id="ttr:Tter_2011"/>
<reference evidence="10" key="1">
    <citation type="journal article" date="2010" name="Stand. Genomic Sci.">
        <title>Complete genome sequence of 'Thermobaculum terrenum' type strain (YNP1).</title>
        <authorList>
            <person name="Kiss H."/>
            <person name="Cleland D."/>
            <person name="Lapidus A."/>
            <person name="Lucas S."/>
            <person name="Glavina Del Rio T."/>
            <person name="Nolan M."/>
            <person name="Tice H."/>
            <person name="Han C."/>
            <person name="Goodwin L."/>
            <person name="Pitluck S."/>
            <person name="Liolios K."/>
            <person name="Ivanova N."/>
            <person name="Mavromatis K."/>
            <person name="Ovchinnikova G."/>
            <person name="Pati A."/>
            <person name="Chen A."/>
            <person name="Palaniappan K."/>
            <person name="Land M."/>
            <person name="Hauser L."/>
            <person name="Chang Y."/>
            <person name="Jeffries C."/>
            <person name="Lu M."/>
            <person name="Brettin T."/>
            <person name="Detter J."/>
            <person name="Goker M."/>
            <person name="Tindall B."/>
            <person name="Beck B."/>
            <person name="McDermott T."/>
            <person name="Woyke T."/>
            <person name="Bristow J."/>
            <person name="Eisen J."/>
            <person name="Markowitz V."/>
            <person name="Hugenholtz P."/>
            <person name="Kyrpides N."/>
            <person name="Klenk H."/>
            <person name="Cheng J."/>
        </authorList>
    </citation>
    <scope>NUCLEOTIDE SEQUENCE [LARGE SCALE GENOMIC DNA]</scope>
    <source>
        <strain evidence="10">ATCC BAA-798 / YNP1</strain>
    </source>
</reference>
<evidence type="ECO:0000256" key="7">
    <source>
        <dbReference type="SAM" id="SignalP"/>
    </source>
</evidence>
<dbReference type="GO" id="GO:0030288">
    <property type="term" value="C:outer membrane-bounded periplasmic space"/>
    <property type="evidence" value="ECO:0007669"/>
    <property type="project" value="TreeGrafter"/>
</dbReference>
<gene>
    <name evidence="9" type="ordered locus">Tter_2011</name>
</gene>
<evidence type="ECO:0000256" key="6">
    <source>
        <dbReference type="SAM" id="MobiDB-lite"/>
    </source>
</evidence>
<accession>D1CGP4</accession>
<evidence type="ECO:0000256" key="3">
    <source>
        <dbReference type="ARBA" id="ARBA00022448"/>
    </source>
</evidence>
<feature type="domain" description="Fe/B12 periplasmic-binding" evidence="8">
    <location>
        <begin position="373"/>
        <end position="642"/>
    </location>
</feature>
<dbReference type="InterPro" id="IPR051313">
    <property type="entry name" value="Bact_iron-sidero_bind"/>
</dbReference>
<evidence type="ECO:0000256" key="4">
    <source>
        <dbReference type="ARBA" id="ARBA00022729"/>
    </source>
</evidence>
<keyword evidence="5" id="KW-0175">Coiled coil</keyword>
<evidence type="ECO:0000256" key="5">
    <source>
        <dbReference type="SAM" id="Coils"/>
    </source>
</evidence>
<evidence type="ECO:0000259" key="8">
    <source>
        <dbReference type="PROSITE" id="PS50983"/>
    </source>
</evidence>
<keyword evidence="10" id="KW-1185">Reference proteome</keyword>
<dbReference type="AlphaFoldDB" id="D1CGP4"/>
<dbReference type="CDD" id="cd01146">
    <property type="entry name" value="FhuD"/>
    <property type="match status" value="2"/>
</dbReference>
<dbReference type="SUPFAM" id="SSF53807">
    <property type="entry name" value="Helical backbone' metal receptor"/>
    <property type="match status" value="2"/>
</dbReference>
<dbReference type="Gene3D" id="3.40.50.1980">
    <property type="entry name" value="Nitrogenase molybdenum iron protein domain"/>
    <property type="match status" value="4"/>
</dbReference>
<dbReference type="STRING" id="525904.Tter_2011"/>
<keyword evidence="4 7" id="KW-0732">Signal</keyword>
<proteinExistence type="inferred from homology"/>
<comment type="similarity">
    <text evidence="2">Belongs to the bacterial solute-binding protein 8 family.</text>
</comment>
<protein>
    <submittedName>
        <fullName evidence="9">Periplasmic binding protein</fullName>
    </submittedName>
</protein>
<dbReference type="EMBL" id="CP001826">
    <property type="protein sequence ID" value="ACZ42915.1"/>
    <property type="molecule type" value="Genomic_DNA"/>
</dbReference>
<dbReference type="PROSITE" id="PS50983">
    <property type="entry name" value="FE_B12_PBP"/>
    <property type="match status" value="2"/>
</dbReference>
<sequence length="662" mass="72341">MLCGKRSGLIWMLLTALLLIACGAPSAEVTPTPGTSTPSPSPTAVPASPASPTPEATQSATRTIKHAMGTTEVPAHPKRVVVLDTGELDTAMTLGVKPVGAVEAIAGEGLPAYLQGTEGIQLVGTINEPNLEKIAALKPDLILSSKMRHEAIYKQLSQIAPTVFAERTGVTWKENFDLFARALGKEEEAERVKQEYQAHVQEFRRKMGDRLKQTEVTVIRFLPGDTRLYQKESFIGTVLEDLGLPRPPSQDVNDFAMYNVSEEFIPQIGGDVIFVTVYGNEADTAKRDFMTSPLWQKLEAVRAGRVYEVSDDLWMLGIGYTAANGVIDDLERYLLGEGAQVTPTAASGEGTSAFPVTIEHKYGKTVIQKQPKRVVVIGFNDQDPVLALGVKPVAIRDWFGNQPYGVWPWARDELGDAKPVLLPSGDLNFEQISALKPDLIVGISSGMTDKDYRTLSKIAPTIAQPKGYVEYGTPWQEQTRIIGRALGKEQEAEELVSKVEAQIEAVRRQYPQLEGATGLVAARFEGTLYVYGEQDSRGRFLSQLGMRMPKEVADLAADQFYATLSQERMDLLDVDALIWLIGDQDRRELESDPIYTRLKVHTEGRDIFLDSNSTLSGAISFSTVLSIPYTLEHLVPQLVDALDGKPSSALPVGYAGASYIGG</sequence>